<feature type="transmembrane region" description="Helical" evidence="2">
    <location>
        <begin position="257"/>
        <end position="274"/>
    </location>
</feature>
<comment type="caution">
    <text evidence="3">The sequence shown here is derived from an EMBL/GenBank/DDBJ whole genome shotgun (WGS) entry which is preliminary data.</text>
</comment>
<accession>A0A9P9E765</accession>
<evidence type="ECO:0000313" key="4">
    <source>
        <dbReference type="Proteomes" id="UP000700596"/>
    </source>
</evidence>
<keyword evidence="4" id="KW-1185">Reference proteome</keyword>
<feature type="transmembrane region" description="Helical" evidence="2">
    <location>
        <begin position="152"/>
        <end position="179"/>
    </location>
</feature>
<evidence type="ECO:0000256" key="2">
    <source>
        <dbReference type="SAM" id="Phobius"/>
    </source>
</evidence>
<feature type="transmembrane region" description="Helical" evidence="2">
    <location>
        <begin position="629"/>
        <end position="649"/>
    </location>
</feature>
<evidence type="ECO:0000256" key="1">
    <source>
        <dbReference type="SAM" id="MobiDB-lite"/>
    </source>
</evidence>
<dbReference type="OrthoDB" id="5357734at2759"/>
<gene>
    <name evidence="3" type="ORF">B0J11DRAFT_577572</name>
</gene>
<keyword evidence="2" id="KW-0472">Membrane</keyword>
<dbReference type="AlphaFoldDB" id="A0A9P9E765"/>
<feature type="transmembrane region" description="Helical" evidence="2">
    <location>
        <begin position="199"/>
        <end position="218"/>
    </location>
</feature>
<dbReference type="PANTHER" id="PTHR37576:SF2">
    <property type="entry name" value="DEFECT AT LOW TEMPERATURE PROTEIN 1"/>
    <property type="match status" value="1"/>
</dbReference>
<dbReference type="Pfam" id="PF11374">
    <property type="entry name" value="DUF3176"/>
    <property type="match status" value="1"/>
</dbReference>
<dbReference type="Proteomes" id="UP000700596">
    <property type="component" value="Unassembled WGS sequence"/>
</dbReference>
<name>A0A9P9E765_9PLEO</name>
<proteinExistence type="predicted"/>
<dbReference type="EMBL" id="JAGMWT010000003">
    <property type="protein sequence ID" value="KAH7132670.1"/>
    <property type="molecule type" value="Genomic_DNA"/>
</dbReference>
<evidence type="ECO:0000313" key="3">
    <source>
        <dbReference type="EMBL" id="KAH7132670.1"/>
    </source>
</evidence>
<organism evidence="3 4">
    <name type="scientific">Dendryphion nanum</name>
    <dbReference type="NCBI Taxonomy" id="256645"/>
    <lineage>
        <taxon>Eukaryota</taxon>
        <taxon>Fungi</taxon>
        <taxon>Dikarya</taxon>
        <taxon>Ascomycota</taxon>
        <taxon>Pezizomycotina</taxon>
        <taxon>Dothideomycetes</taxon>
        <taxon>Pleosporomycetidae</taxon>
        <taxon>Pleosporales</taxon>
        <taxon>Torulaceae</taxon>
        <taxon>Dendryphion</taxon>
    </lineage>
</organism>
<keyword evidence="2" id="KW-0812">Transmembrane</keyword>
<sequence length="730" mass="80729">MEYGTAYLRPASKIDDSDSASILSEHRISQHQAFGQHDLQAPHTTLPPRNSWNISPAALQQSLPPMMPANESTSNMRPTIYGSRAILDFNYQEPVAWANSTNFRAPSSDSQKLEQQSMPMSGSESSHVNLSRDKRQYFRHPRHMAEPWKAGFWISFPWWGFGALFTITLLTCASTGILLASDGSTPENWKVGDDNAQPFVYVSIFEMIMICLILFAFVEGMVIKFWCELLHGSTLSALHDIYESAFLWPAFRRILRLQFNIVAIACILIATSFLRGPILQRSLAVRDNGTFNSTAGVNLNIAPWPIPEYFQSAAKSDQYLQGSITTLFSRSLRGVSAGTPLNIQTPPKCERYCTGKVKAFSFKAECSTDSRPLNLSSFFSDCRTCSNPKCTTDCTARAQNEFNAPFFSVRHQSSEKGQSLNLETIYKNQASCSGAIQIHTCSLTPVTAENSFSITDGGIDLLSVGANIQTNISENVFPVAPSLMQKYWPAAIEALFPSVAVNVTPTGDYSRLRYQKCIGNEKTSTCTDGSTLQATLIANDASVMYANLPQAPEQQDPLCGLTWRDPMPDLIYKMQALAFRITVDMANTNDPTFTNSIAGPDFADLRKTWIQAVQVRTSHTRMVYKTDKILVAIGVTLSIISIAAVVPLYNGFWKLGRKVSLNPLEIAKAFAAPMLEGMDGNVSAEMVTVERGGMVVRYGVVERYGEGKTLRVEESARATVRMPWQGEVFG</sequence>
<keyword evidence="2" id="KW-1133">Transmembrane helix</keyword>
<dbReference type="PANTHER" id="PTHR37576">
    <property type="entry name" value="DEFECT AT LOW TEMPERATURE PROTEIN 1"/>
    <property type="match status" value="1"/>
</dbReference>
<feature type="region of interest" description="Disordered" evidence="1">
    <location>
        <begin position="103"/>
        <end position="127"/>
    </location>
</feature>
<reference evidence="3" key="1">
    <citation type="journal article" date="2021" name="Nat. Commun.">
        <title>Genetic determinants of endophytism in the Arabidopsis root mycobiome.</title>
        <authorList>
            <person name="Mesny F."/>
            <person name="Miyauchi S."/>
            <person name="Thiergart T."/>
            <person name="Pickel B."/>
            <person name="Atanasova L."/>
            <person name="Karlsson M."/>
            <person name="Huettel B."/>
            <person name="Barry K.W."/>
            <person name="Haridas S."/>
            <person name="Chen C."/>
            <person name="Bauer D."/>
            <person name="Andreopoulos W."/>
            <person name="Pangilinan J."/>
            <person name="LaButti K."/>
            <person name="Riley R."/>
            <person name="Lipzen A."/>
            <person name="Clum A."/>
            <person name="Drula E."/>
            <person name="Henrissat B."/>
            <person name="Kohler A."/>
            <person name="Grigoriev I.V."/>
            <person name="Martin F.M."/>
            <person name="Hacquard S."/>
        </authorList>
    </citation>
    <scope>NUCLEOTIDE SEQUENCE</scope>
    <source>
        <strain evidence="3">MPI-CAGE-CH-0243</strain>
    </source>
</reference>
<protein>
    <submittedName>
        <fullName evidence="3">Uncharacterized protein</fullName>
    </submittedName>
</protein>
<dbReference type="InterPro" id="IPR021514">
    <property type="entry name" value="DUF3176"/>
</dbReference>